<feature type="transmembrane region" description="Helical" evidence="5">
    <location>
        <begin position="68"/>
        <end position="85"/>
    </location>
</feature>
<dbReference type="AlphaFoldDB" id="A0A8H5GHH4"/>
<feature type="transmembrane region" description="Helical" evidence="5">
    <location>
        <begin position="356"/>
        <end position="378"/>
    </location>
</feature>
<dbReference type="InterPro" id="IPR011701">
    <property type="entry name" value="MFS"/>
</dbReference>
<dbReference type="PANTHER" id="PTHR23502:SF60">
    <property type="entry name" value="MAJOR FACILITATOR SUPERFAMILY (MFS) PROFILE DOMAIN-CONTAINING PROTEIN-RELATED"/>
    <property type="match status" value="1"/>
</dbReference>
<gene>
    <name evidence="7" type="ORF">D9757_013047</name>
</gene>
<comment type="subcellular location">
    <subcellularLocation>
        <location evidence="1">Membrane</location>
        <topology evidence="1">Multi-pass membrane protein</topology>
    </subcellularLocation>
</comment>
<dbReference type="GO" id="GO:0022857">
    <property type="term" value="F:transmembrane transporter activity"/>
    <property type="evidence" value="ECO:0007669"/>
    <property type="project" value="InterPro"/>
</dbReference>
<feature type="transmembrane region" description="Helical" evidence="5">
    <location>
        <begin position="443"/>
        <end position="462"/>
    </location>
</feature>
<dbReference type="PANTHER" id="PTHR23502">
    <property type="entry name" value="MAJOR FACILITATOR SUPERFAMILY"/>
    <property type="match status" value="1"/>
</dbReference>
<dbReference type="InterPro" id="IPR036259">
    <property type="entry name" value="MFS_trans_sf"/>
</dbReference>
<evidence type="ECO:0000259" key="6">
    <source>
        <dbReference type="PROSITE" id="PS50850"/>
    </source>
</evidence>
<evidence type="ECO:0000256" key="5">
    <source>
        <dbReference type="SAM" id="Phobius"/>
    </source>
</evidence>
<dbReference type="InterPro" id="IPR020846">
    <property type="entry name" value="MFS_dom"/>
</dbReference>
<feature type="transmembrane region" description="Helical" evidence="5">
    <location>
        <begin position="572"/>
        <end position="597"/>
    </location>
</feature>
<protein>
    <recommendedName>
        <fullName evidence="6">Major facilitator superfamily (MFS) profile domain-containing protein</fullName>
    </recommendedName>
</protein>
<feature type="transmembrane region" description="Helical" evidence="5">
    <location>
        <begin position="329"/>
        <end position="350"/>
    </location>
</feature>
<keyword evidence="3 5" id="KW-1133">Transmembrane helix</keyword>
<dbReference type="Proteomes" id="UP000518752">
    <property type="component" value="Unassembled WGS sequence"/>
</dbReference>
<dbReference type="Gene3D" id="1.20.1250.20">
    <property type="entry name" value="MFS general substrate transporter like domains"/>
    <property type="match status" value="1"/>
</dbReference>
<dbReference type="EMBL" id="JAACJN010000179">
    <property type="protein sequence ID" value="KAF5364870.1"/>
    <property type="molecule type" value="Genomic_DNA"/>
</dbReference>
<evidence type="ECO:0000313" key="8">
    <source>
        <dbReference type="Proteomes" id="UP000518752"/>
    </source>
</evidence>
<dbReference type="FunFam" id="1.20.1250.20:FF:000011">
    <property type="entry name" value="MFS multidrug transporter, putative"/>
    <property type="match status" value="1"/>
</dbReference>
<dbReference type="PROSITE" id="PS50850">
    <property type="entry name" value="MFS"/>
    <property type="match status" value="1"/>
</dbReference>
<dbReference type="GO" id="GO:0016020">
    <property type="term" value="C:membrane"/>
    <property type="evidence" value="ECO:0007669"/>
    <property type="project" value="UniProtKB-SubCell"/>
</dbReference>
<accession>A0A8H5GHH4</accession>
<feature type="transmembrane region" description="Helical" evidence="5">
    <location>
        <begin position="215"/>
        <end position="233"/>
    </location>
</feature>
<feature type="transmembrane region" description="Helical" evidence="5">
    <location>
        <begin position="295"/>
        <end position="317"/>
    </location>
</feature>
<feature type="transmembrane region" description="Helical" evidence="5">
    <location>
        <begin position="105"/>
        <end position="122"/>
    </location>
</feature>
<dbReference type="OrthoDB" id="6770063at2759"/>
<keyword evidence="2 5" id="KW-0812">Transmembrane</keyword>
<organism evidence="7 8">
    <name type="scientific">Collybiopsis confluens</name>
    <dbReference type="NCBI Taxonomy" id="2823264"/>
    <lineage>
        <taxon>Eukaryota</taxon>
        <taxon>Fungi</taxon>
        <taxon>Dikarya</taxon>
        <taxon>Basidiomycota</taxon>
        <taxon>Agaricomycotina</taxon>
        <taxon>Agaricomycetes</taxon>
        <taxon>Agaricomycetidae</taxon>
        <taxon>Agaricales</taxon>
        <taxon>Marasmiineae</taxon>
        <taxon>Omphalotaceae</taxon>
        <taxon>Collybiopsis</taxon>
    </lineage>
</organism>
<evidence type="ECO:0000313" key="7">
    <source>
        <dbReference type="EMBL" id="KAF5364870.1"/>
    </source>
</evidence>
<feature type="domain" description="Major facilitator superfamily (MFS) profile" evidence="6">
    <location>
        <begin position="184"/>
        <end position="626"/>
    </location>
</feature>
<feature type="transmembrane region" description="Helical" evidence="5">
    <location>
        <begin position="182"/>
        <end position="203"/>
    </location>
</feature>
<dbReference type="Pfam" id="PF07690">
    <property type="entry name" value="MFS_1"/>
    <property type="match status" value="1"/>
</dbReference>
<sequence>MSVFAEFPISIRIAIALGIAGSAWCSGANLCCSYIVAGSLAADPLPPSVSPQTIARIWQGIYNRGAKMINPVILPAGLAWAYAAYSIPNLPDDPLLRQDTVQHMRWVFGICGVLILSILPYCKQRFNNPDLYCYRARHLDTKEEGTAKETIHEDPNNEPLVVDWDGPDDPSNPKNWSYGKKWAATTIVSAFTFISPVSSSMVAPATEAVAAEFGITNDVLIAMTTSIFVLAYGESLEYKVIMNHGLDLENTAIGPLILGPLSEIYGRSRVLQFANLFYLVWNLVCGFAQTSTQLIVFRFLAGLGGSAPLSVGGGVLGDVWKPEERGRAIAVYSLAPLMGPVIGPIAGAWIAERTTWRWVFWSTSIVDAGIQVAGLFFLQETFAPVLLERKAAVIRKELAEDPEKGTSTREVKTVFSNQEGRTIKEIFKKSLTRPFLIFAREPIAQVIGLYMAFVYGLFYLFLTTIPTIFSSVYHESTGIAGLNYIGLGVGLTLASQINARYMDKIYIYLKERNPIKDKDGNGIGQPEFRVPSMFLGSLMLPIGLLLFGWAAQEGVHWIVTDIAMQTYVVDTFTLHAASALACVSCLRSLAGFGFPLFAPAMYNALGFGKDVSDFGFSDDRAIESAT</sequence>
<keyword evidence="4 5" id="KW-0472">Membrane</keyword>
<evidence type="ECO:0000256" key="4">
    <source>
        <dbReference type="ARBA" id="ARBA00023136"/>
    </source>
</evidence>
<feature type="transmembrane region" description="Helical" evidence="5">
    <location>
        <begin position="482"/>
        <end position="502"/>
    </location>
</feature>
<proteinExistence type="predicted"/>
<dbReference type="SUPFAM" id="SSF103473">
    <property type="entry name" value="MFS general substrate transporter"/>
    <property type="match status" value="1"/>
</dbReference>
<dbReference type="CDD" id="cd17323">
    <property type="entry name" value="MFS_Tpo1_MDR_like"/>
    <property type="match status" value="1"/>
</dbReference>
<evidence type="ECO:0000256" key="3">
    <source>
        <dbReference type="ARBA" id="ARBA00022989"/>
    </source>
</evidence>
<evidence type="ECO:0000256" key="2">
    <source>
        <dbReference type="ARBA" id="ARBA00022692"/>
    </source>
</evidence>
<name>A0A8H5GHH4_9AGAR</name>
<feature type="transmembrane region" description="Helical" evidence="5">
    <location>
        <begin position="533"/>
        <end position="552"/>
    </location>
</feature>
<reference evidence="7 8" key="1">
    <citation type="journal article" date="2020" name="ISME J.">
        <title>Uncovering the hidden diversity of litter-decomposition mechanisms in mushroom-forming fungi.</title>
        <authorList>
            <person name="Floudas D."/>
            <person name="Bentzer J."/>
            <person name="Ahren D."/>
            <person name="Johansson T."/>
            <person name="Persson P."/>
            <person name="Tunlid A."/>
        </authorList>
    </citation>
    <scope>NUCLEOTIDE SEQUENCE [LARGE SCALE GENOMIC DNA]</scope>
    <source>
        <strain evidence="7 8">CBS 406.79</strain>
    </source>
</reference>
<comment type="caution">
    <text evidence="7">The sequence shown here is derived from an EMBL/GenBank/DDBJ whole genome shotgun (WGS) entry which is preliminary data.</text>
</comment>
<evidence type="ECO:0000256" key="1">
    <source>
        <dbReference type="ARBA" id="ARBA00004141"/>
    </source>
</evidence>
<feature type="transmembrane region" description="Helical" evidence="5">
    <location>
        <begin position="270"/>
        <end position="289"/>
    </location>
</feature>
<keyword evidence="8" id="KW-1185">Reference proteome</keyword>